<accession>A0A399FA42</accession>
<evidence type="ECO:0000259" key="2">
    <source>
        <dbReference type="Pfam" id="PF20243"/>
    </source>
</evidence>
<feature type="chain" id="PRO_5030071889" description="Copper-binding protein MbnP-like domain-containing protein" evidence="1">
    <location>
        <begin position="20"/>
        <end position="367"/>
    </location>
</feature>
<dbReference type="OrthoDB" id="64245at2"/>
<protein>
    <recommendedName>
        <fullName evidence="2">Copper-binding protein MbnP-like domain-containing protein</fullName>
    </recommendedName>
</protein>
<keyword evidence="4" id="KW-1185">Reference proteome</keyword>
<feature type="domain" description="Copper-binding protein MbnP-like" evidence="2">
    <location>
        <begin position="20"/>
        <end position="205"/>
    </location>
</feature>
<keyword evidence="1" id="KW-0732">Signal</keyword>
<dbReference type="Pfam" id="PF20243">
    <property type="entry name" value="MbnP"/>
    <property type="match status" value="1"/>
</dbReference>
<feature type="signal peptide" evidence="1">
    <location>
        <begin position="1"/>
        <end position="19"/>
    </location>
</feature>
<evidence type="ECO:0000256" key="1">
    <source>
        <dbReference type="SAM" id="SignalP"/>
    </source>
</evidence>
<proteinExistence type="predicted"/>
<reference evidence="3 4" key="1">
    <citation type="submission" date="2018-08" db="EMBL/GenBank/DDBJ databases">
        <title>Meiothermus granaticius genome AF-68 sequencing project.</title>
        <authorList>
            <person name="Da Costa M.S."/>
            <person name="Albuquerque L."/>
            <person name="Raposo P."/>
            <person name="Froufe H.J.C."/>
            <person name="Barroso C.S."/>
            <person name="Egas C."/>
        </authorList>
    </citation>
    <scope>NUCLEOTIDE SEQUENCE [LARGE SCALE GENOMIC DNA]</scope>
    <source>
        <strain evidence="3 4">AF-68</strain>
    </source>
</reference>
<dbReference type="Proteomes" id="UP000266178">
    <property type="component" value="Unassembled WGS sequence"/>
</dbReference>
<organism evidence="3 4">
    <name type="scientific">Meiothermus granaticius NBRC 107808</name>
    <dbReference type="NCBI Taxonomy" id="1227551"/>
    <lineage>
        <taxon>Bacteria</taxon>
        <taxon>Thermotogati</taxon>
        <taxon>Deinococcota</taxon>
        <taxon>Deinococci</taxon>
        <taxon>Thermales</taxon>
        <taxon>Thermaceae</taxon>
        <taxon>Meiothermus</taxon>
    </lineage>
</organism>
<evidence type="ECO:0000313" key="3">
    <source>
        <dbReference type="EMBL" id="RIH93000.1"/>
    </source>
</evidence>
<sequence length="367" mass="39166">MFKPAVPALALLLSGAVLAAPVELKVSLKVGDQPLVLGQTYQNPAGNAYSVNLLRFYLSNVALVRRDGTEVKAGGLTLAEFKPGGPTQEVTVLKMEVPTGDYAGIRFSVGVPRELNHLDAAKQSAPLGVGSGMYWSWNAGYIFYRFEGRYMRANTPTPFLLHLGGDAAMQNVNLADLESYSTPIPVSEGGGTVQVNLDVSKVFSAGVGGEPYDLSVAKYTQVHGGPVALQAYTNLQGAWSLDTRTQASTQPSISGTVTVPAGMPLEKVVVWLCPAKDAMCLEPPLKALRLSGSGRSAGYSFTDLPPGRYAVWAFYDKDGDGVYKHGSDTMMVPYFKGSPMTMPMGNHTMLQPTLVMPPAQGINLELK</sequence>
<dbReference type="EMBL" id="QWLB01000011">
    <property type="protein sequence ID" value="RIH93000.1"/>
    <property type="molecule type" value="Genomic_DNA"/>
</dbReference>
<evidence type="ECO:0000313" key="4">
    <source>
        <dbReference type="Proteomes" id="UP000266178"/>
    </source>
</evidence>
<name>A0A399FA42_9DEIN</name>
<dbReference type="InterPro" id="IPR046863">
    <property type="entry name" value="MbnP-like_dom"/>
</dbReference>
<gene>
    <name evidence="3" type="ORF">Mgrana_01124</name>
</gene>
<dbReference type="RefSeq" id="WP_119356628.1">
    <property type="nucleotide sequence ID" value="NZ_BJXM01000003.1"/>
</dbReference>
<dbReference type="AlphaFoldDB" id="A0A399FA42"/>
<comment type="caution">
    <text evidence="3">The sequence shown here is derived from an EMBL/GenBank/DDBJ whole genome shotgun (WGS) entry which is preliminary data.</text>
</comment>